<keyword evidence="7" id="KW-0325">Glycoprotein</keyword>
<keyword evidence="8 10" id="KW-0326">Glycosidase</keyword>
<feature type="region of interest" description="Disordered" evidence="11">
    <location>
        <begin position="167"/>
        <end position="188"/>
    </location>
</feature>
<feature type="chain" id="PRO_5043845280" description="Glucosidase II subunit alpha" evidence="12">
    <location>
        <begin position="16"/>
        <end position="926"/>
    </location>
</feature>
<evidence type="ECO:0000256" key="11">
    <source>
        <dbReference type="SAM" id="MobiDB-lite"/>
    </source>
</evidence>
<dbReference type="Pfam" id="PF21365">
    <property type="entry name" value="Glyco_hydro_31_3rd"/>
    <property type="match status" value="1"/>
</dbReference>
<dbReference type="GO" id="GO:0030246">
    <property type="term" value="F:carbohydrate binding"/>
    <property type="evidence" value="ECO:0007669"/>
    <property type="project" value="InterPro"/>
</dbReference>
<dbReference type="Gene3D" id="3.20.20.80">
    <property type="entry name" value="Glycosidases"/>
    <property type="match status" value="2"/>
</dbReference>
<accession>A0AAW2ZDH1</accession>
<evidence type="ECO:0000256" key="8">
    <source>
        <dbReference type="ARBA" id="ARBA00023295"/>
    </source>
</evidence>
<feature type="domain" description="Glycoside hydrolase family 31 N-terminal" evidence="14">
    <location>
        <begin position="71"/>
        <end position="282"/>
    </location>
</feature>
<reference evidence="16 17" key="1">
    <citation type="submission" date="2024-03" db="EMBL/GenBank/DDBJ databases">
        <title>The Acrasis kona genome and developmental transcriptomes reveal deep origins of eukaryotic multicellular pathways.</title>
        <authorList>
            <person name="Sheikh S."/>
            <person name="Fu C.-J."/>
            <person name="Brown M.W."/>
            <person name="Baldauf S.L."/>
        </authorList>
    </citation>
    <scope>NUCLEOTIDE SEQUENCE [LARGE SCALE GENOMIC DNA]</scope>
    <source>
        <strain evidence="16 17">ATCC MYA-3509</strain>
    </source>
</reference>
<comment type="similarity">
    <text evidence="3 10">Belongs to the glycosyl hydrolase 31 family.</text>
</comment>
<gene>
    <name evidence="16" type="ORF">AKO1_000070</name>
</gene>
<dbReference type="SUPFAM" id="SSF74650">
    <property type="entry name" value="Galactose mutarotase-like"/>
    <property type="match status" value="1"/>
</dbReference>
<dbReference type="GO" id="GO:0005975">
    <property type="term" value="P:carbohydrate metabolic process"/>
    <property type="evidence" value="ECO:0007669"/>
    <property type="project" value="InterPro"/>
</dbReference>
<dbReference type="Gene3D" id="2.60.40.1760">
    <property type="entry name" value="glycosyl hydrolase (family 31)"/>
    <property type="match status" value="1"/>
</dbReference>
<comment type="subcellular location">
    <subcellularLocation>
        <location evidence="1">Endoplasmic reticulum</location>
    </subcellularLocation>
</comment>
<dbReference type="InterPro" id="IPR025887">
    <property type="entry name" value="Glyco_hydro_31_N_dom"/>
</dbReference>
<evidence type="ECO:0000259" key="14">
    <source>
        <dbReference type="Pfam" id="PF13802"/>
    </source>
</evidence>
<keyword evidence="17" id="KW-1185">Reference proteome</keyword>
<dbReference type="FunFam" id="3.20.20.80:FF:000039">
    <property type="entry name" value="Glucosidase, alpha neutral C"/>
    <property type="match status" value="1"/>
</dbReference>
<evidence type="ECO:0000259" key="13">
    <source>
        <dbReference type="Pfam" id="PF01055"/>
    </source>
</evidence>
<protein>
    <recommendedName>
        <fullName evidence="9">Glucosidase II subunit alpha</fullName>
    </recommendedName>
</protein>
<feature type="signal peptide" evidence="12">
    <location>
        <begin position="1"/>
        <end position="15"/>
    </location>
</feature>
<evidence type="ECO:0000313" key="16">
    <source>
        <dbReference type="EMBL" id="KAL0487848.1"/>
    </source>
</evidence>
<evidence type="ECO:0000259" key="15">
    <source>
        <dbReference type="Pfam" id="PF21365"/>
    </source>
</evidence>
<comment type="caution">
    <text evidence="16">The sequence shown here is derived from an EMBL/GenBank/DDBJ whole genome shotgun (WGS) entry which is preliminary data.</text>
</comment>
<dbReference type="SUPFAM" id="SSF51011">
    <property type="entry name" value="Glycosyl hydrolase domain"/>
    <property type="match status" value="1"/>
</dbReference>
<evidence type="ECO:0000256" key="9">
    <source>
        <dbReference type="ARBA" id="ARBA00042895"/>
    </source>
</evidence>
<dbReference type="Gene3D" id="2.60.40.1180">
    <property type="entry name" value="Golgi alpha-mannosidase II"/>
    <property type="match status" value="2"/>
</dbReference>
<dbReference type="InterPro" id="IPR011013">
    <property type="entry name" value="Gal_mutarotase_sf_dom"/>
</dbReference>
<comment type="pathway">
    <text evidence="2">Glycan metabolism; N-glycan metabolism.</text>
</comment>
<feature type="domain" description="Glycosyl hydrolase family 31 C-terminal" evidence="15">
    <location>
        <begin position="674"/>
        <end position="762"/>
    </location>
</feature>
<dbReference type="GO" id="GO:0090599">
    <property type="term" value="F:alpha-glucosidase activity"/>
    <property type="evidence" value="ECO:0007669"/>
    <property type="project" value="TreeGrafter"/>
</dbReference>
<evidence type="ECO:0000256" key="5">
    <source>
        <dbReference type="ARBA" id="ARBA00022801"/>
    </source>
</evidence>
<evidence type="ECO:0000256" key="7">
    <source>
        <dbReference type="ARBA" id="ARBA00023180"/>
    </source>
</evidence>
<dbReference type="InterPro" id="IPR000322">
    <property type="entry name" value="Glyco_hydro_31_TIM"/>
</dbReference>
<evidence type="ECO:0000256" key="2">
    <source>
        <dbReference type="ARBA" id="ARBA00004833"/>
    </source>
</evidence>
<keyword evidence="5 10" id="KW-0378">Hydrolase</keyword>
<dbReference type="CDD" id="cd14752">
    <property type="entry name" value="GH31_N"/>
    <property type="match status" value="1"/>
</dbReference>
<evidence type="ECO:0000256" key="6">
    <source>
        <dbReference type="ARBA" id="ARBA00022824"/>
    </source>
</evidence>
<feature type="domain" description="Glycoside hydrolase family 31 TIM barrel" evidence="13">
    <location>
        <begin position="337"/>
        <end position="665"/>
    </location>
</feature>
<dbReference type="PANTHER" id="PTHR22762:SF54">
    <property type="entry name" value="BCDNA.GH04962"/>
    <property type="match status" value="1"/>
</dbReference>
<dbReference type="CDD" id="cd06603">
    <property type="entry name" value="GH31_GANC_GANAB_alpha"/>
    <property type="match status" value="1"/>
</dbReference>
<evidence type="ECO:0000256" key="12">
    <source>
        <dbReference type="SAM" id="SignalP"/>
    </source>
</evidence>
<evidence type="ECO:0000256" key="4">
    <source>
        <dbReference type="ARBA" id="ARBA00022729"/>
    </source>
</evidence>
<proteinExistence type="inferred from homology"/>
<dbReference type="GO" id="GO:0006491">
    <property type="term" value="P:N-glycan processing"/>
    <property type="evidence" value="ECO:0007669"/>
    <property type="project" value="TreeGrafter"/>
</dbReference>
<dbReference type="AlphaFoldDB" id="A0AAW2ZDH1"/>
<dbReference type="InterPro" id="IPR013780">
    <property type="entry name" value="Glyco_hydro_b"/>
</dbReference>
<dbReference type="Pfam" id="PF13802">
    <property type="entry name" value="Gal_mutarotas_2"/>
    <property type="match status" value="1"/>
</dbReference>
<dbReference type="Pfam" id="PF01055">
    <property type="entry name" value="Glyco_hydro_31_2nd"/>
    <property type="match status" value="1"/>
</dbReference>
<dbReference type="PANTHER" id="PTHR22762">
    <property type="entry name" value="ALPHA-GLUCOSIDASE"/>
    <property type="match status" value="1"/>
</dbReference>
<dbReference type="InterPro" id="IPR017853">
    <property type="entry name" value="GH"/>
</dbReference>
<evidence type="ECO:0000256" key="1">
    <source>
        <dbReference type="ARBA" id="ARBA00004240"/>
    </source>
</evidence>
<dbReference type="EMBL" id="JAOPGA020001377">
    <property type="protein sequence ID" value="KAL0487848.1"/>
    <property type="molecule type" value="Genomic_DNA"/>
</dbReference>
<dbReference type="InterPro" id="IPR048395">
    <property type="entry name" value="Glyco_hydro_31_C"/>
</dbReference>
<sequence length="926" mass="104665">MRLVLVLLLAVIALAMEHHKFEKCEQKSFCKRLREAKQSHYVVSSVAKEGNSVNIELVDDSNKFNDPLSATVEAYEHGILRFTIQEKTESSVQILKKRYSVQDVIIDSAKKGELSLEGDVISTGKSRLVIDKGSKTGTPFRFTFYAGDQEAIVINSDNLLTLESTLRSKEEEPAPQEPVQEGQEPPAPVERYQGESAIGIDFTFPGAQHVFGIPERATDLALKPTKGDGVASEPYRMYNLDVFEYELDNPIGLYGIIPLLYSLKAGFSAGVFYLNPSETFVDVYDKDAASSSMISLFKSKEKASHWISETGLIDVLLLPGPNPKSIVAQMGYLTGNPPLPQKFSLGYHQCRWNYKDEEDVRNVDAKFDEYNIPYDVIWLDIEHTDDKKYFTWDAHNFPTSEAMQLNVASKGRKMVTITDPHIKRHSGYHVHDEAARHGYYVKTPSGSDYEGSCWPGQSSWLDYFNPVVRDFYAKQFHYDNYKGSTKYLYTWIDMNEPSVFSGPEVTMHKDSLHHQGIQHYQVHNMYGFYQGMATYQGHLSRNEGKDRPFILSRSFFAGSQRYVAVWTGDNKASWDHLVKSTPMILSMGMAGFPHIGADVGGFFGNPDAELLVRWYQAGAFSPFFRGHAHIETQRREPWLFGEENTNYIREAISFRYTLLNHYYTLAKHSSLTSLPIMRPLLMNYPEDASTFDVQDEFMVGGDLLVKPVTAAGCANVNVLLPKKDVWYDYHEATRYDNSISTHARIETPMNKIPVLQRGGSIISTQQRLRRSSTQMKNDPFTLQIALSANLTASGDLYFDDGANYDYKNGDYVYRRFVFQNGRLTNELGDLSDVALSNGVIGNETHVAQNVHYAESVVNVVERVVVIGVDKEPSDVQLIRLSGVNSVLPDAIGTSTVLDFDYDSKVKKLVIRKPNVKITQKWSIQIK</sequence>
<organism evidence="16 17">
    <name type="scientific">Acrasis kona</name>
    <dbReference type="NCBI Taxonomy" id="1008807"/>
    <lineage>
        <taxon>Eukaryota</taxon>
        <taxon>Discoba</taxon>
        <taxon>Heterolobosea</taxon>
        <taxon>Tetramitia</taxon>
        <taxon>Eutetramitia</taxon>
        <taxon>Acrasidae</taxon>
        <taxon>Acrasis</taxon>
    </lineage>
</organism>
<keyword evidence="6" id="KW-0256">Endoplasmic reticulum</keyword>
<evidence type="ECO:0000256" key="10">
    <source>
        <dbReference type="RuleBase" id="RU361185"/>
    </source>
</evidence>
<dbReference type="GO" id="GO:0005783">
    <property type="term" value="C:endoplasmic reticulum"/>
    <property type="evidence" value="ECO:0007669"/>
    <property type="project" value="UniProtKB-SubCell"/>
</dbReference>
<evidence type="ECO:0000256" key="3">
    <source>
        <dbReference type="ARBA" id="ARBA00007806"/>
    </source>
</evidence>
<evidence type="ECO:0000313" key="17">
    <source>
        <dbReference type="Proteomes" id="UP001431209"/>
    </source>
</evidence>
<keyword evidence="4 12" id="KW-0732">Signal</keyword>
<dbReference type="SUPFAM" id="SSF51445">
    <property type="entry name" value="(Trans)glycosidases"/>
    <property type="match status" value="1"/>
</dbReference>
<dbReference type="Proteomes" id="UP001431209">
    <property type="component" value="Unassembled WGS sequence"/>
</dbReference>
<name>A0AAW2ZDH1_9EUKA</name>